<reference evidence="3" key="3">
    <citation type="submission" date="2020-04" db="EMBL/GenBank/DDBJ databases">
        <authorList>
            <person name="Brown S."/>
        </authorList>
    </citation>
    <scope>NUCLEOTIDE SEQUENCE</scope>
    <source>
        <strain evidence="3">DJ015</strain>
    </source>
</reference>
<protein>
    <submittedName>
        <fullName evidence="5">5-hydroxyisourate hydrolase-like protein (Transthyretin family)</fullName>
    </submittedName>
    <submittedName>
        <fullName evidence="2">Collagen-binding protein</fullName>
    </submittedName>
    <submittedName>
        <fullName evidence="4">Prealbumin-like fold domain-containing protein</fullName>
    </submittedName>
</protein>
<dbReference type="EMBL" id="JABSXK010000001">
    <property type="protein sequence ID" value="NRV08395.1"/>
    <property type="molecule type" value="Genomic_DNA"/>
</dbReference>
<proteinExistence type="predicted"/>
<evidence type="ECO:0000313" key="2">
    <source>
        <dbReference type="EMBL" id="AJG97358.1"/>
    </source>
</evidence>
<dbReference type="EMBL" id="JABAGV010000027">
    <property type="protein sequence ID" value="MBC2475465.1"/>
    <property type="molecule type" value="Genomic_DNA"/>
</dbReference>
<sequence>MSDTVPRNYEKENINDIVSVENNTNYKFEISDDNKEKRDNKEFILNEKSASPQRVEEKDCNGGEIIVTSILECEEHEYLKGVKINLYKINGLSPVLVKSKVTDEEGKVIFSGVEEGCYRIIEIIDKRYFEKPKYINWNEIIIDNTNKKQKIVVVNKFKKFMAQNKYKN</sequence>
<evidence type="ECO:0000313" key="6">
    <source>
        <dbReference type="EMBL" id="NSB17039.1"/>
    </source>
</evidence>
<evidence type="ECO:0000313" key="7">
    <source>
        <dbReference type="Proteomes" id="UP000031866"/>
    </source>
</evidence>
<reference evidence="2" key="2">
    <citation type="submission" date="2016-02" db="EMBL/GenBank/DDBJ databases">
        <title>Genome sequence of Clostridium beijerinckii strain 59B.</title>
        <authorList>
            <person name="Little G.T."/>
            <person name="Minton N.P."/>
        </authorList>
    </citation>
    <scope>NUCLEOTIDE SEQUENCE</scope>
    <source>
        <strain evidence="2">NCIMB 14988</strain>
    </source>
</reference>
<dbReference type="EMBL" id="JABTDW010000001">
    <property type="protein sequence ID" value="NSB17039.1"/>
    <property type="molecule type" value="Genomic_DNA"/>
</dbReference>
<dbReference type="RefSeq" id="WP_011968003.1">
    <property type="nucleotide sequence ID" value="NZ_BKAK01000100.1"/>
</dbReference>
<organism evidence="2 7">
    <name type="scientific">Clostridium beijerinckii</name>
    <name type="common">Clostridium MP</name>
    <dbReference type="NCBI Taxonomy" id="1520"/>
    <lineage>
        <taxon>Bacteria</taxon>
        <taxon>Bacillati</taxon>
        <taxon>Bacillota</taxon>
        <taxon>Clostridia</taxon>
        <taxon>Eubacteriales</taxon>
        <taxon>Clostridiaceae</taxon>
        <taxon>Clostridium</taxon>
    </lineage>
</organism>
<dbReference type="InterPro" id="IPR041033">
    <property type="entry name" value="SpaA_PFL_dom_1"/>
</dbReference>
<gene>
    <name evidence="6" type="ORF">BCD95_005298</name>
    <name evidence="5" type="ORF">DFH45_001358</name>
    <name evidence="3" type="ORF">HGI39_12225</name>
    <name evidence="4" type="ORF">IS491_01870</name>
    <name evidence="2" type="ORF">LF65_00730</name>
</gene>
<name>A0A0B5QKV3_CLOBE</name>
<dbReference type="GO" id="GO:0016787">
    <property type="term" value="F:hydrolase activity"/>
    <property type="evidence" value="ECO:0007669"/>
    <property type="project" value="UniProtKB-KW"/>
</dbReference>
<dbReference type="Pfam" id="PF17802">
    <property type="entry name" value="SpaA"/>
    <property type="match status" value="1"/>
</dbReference>
<evidence type="ECO:0000259" key="1">
    <source>
        <dbReference type="Pfam" id="PF17802"/>
    </source>
</evidence>
<keyword evidence="5" id="KW-0378">Hydrolase</keyword>
<dbReference type="AlphaFoldDB" id="A0A0B5QKV3"/>
<evidence type="ECO:0000313" key="4">
    <source>
        <dbReference type="EMBL" id="MBF7807479.1"/>
    </source>
</evidence>
<dbReference type="Proteomes" id="UP000031866">
    <property type="component" value="Chromosome"/>
</dbReference>
<reference evidence="7" key="1">
    <citation type="submission" date="2014-12" db="EMBL/GenBank/DDBJ databases">
        <title>Genome sequence of Clostridium beijerinckii strain 59B.</title>
        <authorList>
            <person name="Little G.T."/>
            <person name="Minton N.P."/>
        </authorList>
    </citation>
    <scope>NUCLEOTIDE SEQUENCE [LARGE SCALE GENOMIC DNA]</scope>
    <source>
        <strain evidence="7">59B</strain>
    </source>
</reference>
<reference evidence="5" key="4">
    <citation type="submission" date="2020-05" db="EMBL/GenBank/DDBJ databases">
        <title>Genomic insights into acetone-butanol-ethanol (ABE) fermentation by sequencing solventogenic clostridia strains.</title>
        <authorList>
            <person name="Brown S."/>
        </authorList>
    </citation>
    <scope>NUCLEOTIDE SEQUENCE</scope>
    <source>
        <strain evidence="6">DJ123</strain>
        <strain evidence="5">DJ126</strain>
    </source>
</reference>
<feature type="domain" description="SpaA-like prealbumin fold" evidence="1">
    <location>
        <begin position="75"/>
        <end position="134"/>
    </location>
</feature>
<dbReference type="SUPFAM" id="SSF49478">
    <property type="entry name" value="Cna protein B-type domain"/>
    <property type="match status" value="1"/>
</dbReference>
<reference evidence="4" key="5">
    <citation type="submission" date="2020-11" db="EMBL/GenBank/DDBJ databases">
        <authorList>
            <person name="Thieme N."/>
            <person name="Liebl W."/>
            <person name="Zverlov V."/>
        </authorList>
    </citation>
    <scope>NUCLEOTIDE SEQUENCE</scope>
    <source>
        <strain evidence="4">NT08</strain>
    </source>
</reference>
<accession>A0A0B5QKV3</accession>
<dbReference type="Proteomes" id="UP000822184">
    <property type="component" value="Unassembled WGS sequence"/>
</dbReference>
<evidence type="ECO:0000313" key="3">
    <source>
        <dbReference type="EMBL" id="MBC2475465.1"/>
    </source>
</evidence>
<dbReference type="KEGG" id="cbei:LF65_00730"/>
<dbReference type="Gene3D" id="2.60.40.10">
    <property type="entry name" value="Immunoglobulins"/>
    <property type="match status" value="1"/>
</dbReference>
<dbReference type="Proteomes" id="UP001194098">
    <property type="component" value="Unassembled WGS sequence"/>
</dbReference>
<dbReference type="Proteomes" id="UP000631418">
    <property type="component" value="Unassembled WGS sequence"/>
</dbReference>
<dbReference type="EMBL" id="CP010086">
    <property type="protein sequence ID" value="AJG97358.1"/>
    <property type="molecule type" value="Genomic_DNA"/>
</dbReference>
<reference evidence="3" key="6">
    <citation type="journal article" date="2022" name="Nat. Biotechnol.">
        <title>Carbon-negative production of acetone and isopropanol by gas fermentation at industrial pilot scale.</title>
        <authorList>
            <person name="Liew F.E."/>
            <person name="Nogle R."/>
            <person name="Abdalla T."/>
            <person name="Rasor B.J."/>
            <person name="Canter C."/>
            <person name="Jensen R.O."/>
            <person name="Wang L."/>
            <person name="Strutz J."/>
            <person name="Chirania P."/>
            <person name="De Tissera S."/>
            <person name="Mueller A.P."/>
            <person name="Ruan Z."/>
            <person name="Gao A."/>
            <person name="Tran L."/>
            <person name="Engle N.L."/>
            <person name="Bromley J.C."/>
            <person name="Daniell J."/>
            <person name="Conrado R."/>
            <person name="Tschaplinski T.J."/>
            <person name="Giannone R.J."/>
            <person name="Hettich R.L."/>
            <person name="Karim A.S."/>
            <person name="Simpson S.D."/>
            <person name="Brown S.D."/>
            <person name="Leang C."/>
            <person name="Jewett M.C."/>
            <person name="Kopke M."/>
        </authorList>
    </citation>
    <scope>NUCLEOTIDE SEQUENCE</scope>
    <source>
        <strain evidence="3">DJ015</strain>
    </source>
</reference>
<dbReference type="InterPro" id="IPR013783">
    <property type="entry name" value="Ig-like_fold"/>
</dbReference>
<dbReference type="STRING" id="1520.LF65_00730"/>
<keyword evidence="2" id="KW-0176">Collagen</keyword>
<dbReference type="Proteomes" id="UP000821656">
    <property type="component" value="Unassembled WGS sequence"/>
</dbReference>
<evidence type="ECO:0000313" key="5">
    <source>
        <dbReference type="EMBL" id="NRV08395.1"/>
    </source>
</evidence>
<dbReference type="OrthoDB" id="1936994at2"/>
<dbReference type="EMBL" id="JADOEF010000001">
    <property type="protein sequence ID" value="MBF7807479.1"/>
    <property type="molecule type" value="Genomic_DNA"/>
</dbReference>
<dbReference type="GeneID" id="66343560"/>